<reference evidence="1 2" key="1">
    <citation type="submission" date="2016-03" db="EMBL/GenBank/DDBJ databases">
        <authorList>
            <person name="Ploux O."/>
        </authorList>
    </citation>
    <scope>NUCLEOTIDE SEQUENCE [LARGE SCALE GENOMIC DNA]</scope>
    <source>
        <strain evidence="1 2">R-45378</strain>
    </source>
</reference>
<dbReference type="Proteomes" id="UP000077857">
    <property type="component" value="Unassembled WGS sequence"/>
</dbReference>
<proteinExistence type="predicted"/>
<gene>
    <name evidence="1" type="ORF">A1507_20735</name>
</gene>
<sequence>MQVRMSGIIPDNPISQGVFMKKSHVMLIAAAVILLGSTAALNVTVANESGKEDAKSVAWYVANIQEAKTQNQACHDNPNNQSNENCANALHALEITFKGGN</sequence>
<comment type="caution">
    <text evidence="1">The sequence shown here is derived from an EMBL/GenBank/DDBJ whole genome shotgun (WGS) entry which is preliminary data.</text>
</comment>
<evidence type="ECO:0000313" key="1">
    <source>
        <dbReference type="EMBL" id="OAI11126.1"/>
    </source>
</evidence>
<dbReference type="EMBL" id="LUUJ01000124">
    <property type="protein sequence ID" value="OAI11126.1"/>
    <property type="molecule type" value="Genomic_DNA"/>
</dbReference>
<accession>A0A177MZJ6</accession>
<protein>
    <submittedName>
        <fullName evidence="1">Uncharacterized protein</fullName>
    </submittedName>
</protein>
<dbReference type="AlphaFoldDB" id="A0A177MZJ6"/>
<name>A0A177MZJ6_9GAMM</name>
<organism evidence="1 2">
    <name type="scientific">Methylomonas koyamae</name>
    <dbReference type="NCBI Taxonomy" id="702114"/>
    <lineage>
        <taxon>Bacteria</taxon>
        <taxon>Pseudomonadati</taxon>
        <taxon>Pseudomonadota</taxon>
        <taxon>Gammaproteobacteria</taxon>
        <taxon>Methylococcales</taxon>
        <taxon>Methylococcaceae</taxon>
        <taxon>Methylomonas</taxon>
    </lineage>
</organism>
<evidence type="ECO:0000313" key="2">
    <source>
        <dbReference type="Proteomes" id="UP000077857"/>
    </source>
</evidence>